<dbReference type="GeneID" id="113203439"/>
<keyword evidence="7" id="KW-0325">Glycoprotein</keyword>
<keyword evidence="5 8" id="KW-0472">Membrane</keyword>
<evidence type="ECO:0000256" key="3">
    <source>
        <dbReference type="ARBA" id="ARBA00022692"/>
    </source>
</evidence>
<evidence type="ECO:0000256" key="5">
    <source>
        <dbReference type="ARBA" id="ARBA00023136"/>
    </source>
</evidence>
<evidence type="ECO:0000256" key="6">
    <source>
        <dbReference type="ARBA" id="ARBA00023170"/>
    </source>
</evidence>
<name>A0A9C6X8Z1_FRAOC</name>
<dbReference type="PANTHER" id="PTHR42643">
    <property type="entry name" value="IONOTROPIC RECEPTOR 20A-RELATED"/>
    <property type="match status" value="1"/>
</dbReference>
<feature type="transmembrane region" description="Helical" evidence="8">
    <location>
        <begin position="270"/>
        <end position="288"/>
    </location>
</feature>
<feature type="transmembrane region" description="Helical" evidence="8">
    <location>
        <begin position="632"/>
        <end position="651"/>
    </location>
</feature>
<feature type="transmembrane region" description="Helical" evidence="8">
    <location>
        <begin position="64"/>
        <end position="83"/>
    </location>
</feature>
<dbReference type="AlphaFoldDB" id="A0A9C6X8Z1"/>
<evidence type="ECO:0000256" key="7">
    <source>
        <dbReference type="ARBA" id="ARBA00023180"/>
    </source>
</evidence>
<proteinExistence type="predicted"/>
<feature type="transmembrane region" description="Helical" evidence="8">
    <location>
        <begin position="31"/>
        <end position="52"/>
    </location>
</feature>
<keyword evidence="9" id="KW-1185">Reference proteome</keyword>
<feature type="transmembrane region" description="Helical" evidence="8">
    <location>
        <begin position="601"/>
        <end position="620"/>
    </location>
</feature>
<gene>
    <name evidence="10" type="primary">LOC113203439</name>
</gene>
<comment type="subcellular location">
    <subcellularLocation>
        <location evidence="1">Cell membrane</location>
        <topology evidence="1">Multi-pass membrane protein</topology>
    </subcellularLocation>
</comment>
<keyword evidence="4 8" id="KW-1133">Transmembrane helix</keyword>
<dbReference type="InterPro" id="IPR052192">
    <property type="entry name" value="Insect_Ionotropic_Sensory_Rcpt"/>
</dbReference>
<evidence type="ECO:0000313" key="10">
    <source>
        <dbReference type="RefSeq" id="XP_052131318.1"/>
    </source>
</evidence>
<reference evidence="10" key="1">
    <citation type="submission" date="2025-08" db="UniProtKB">
        <authorList>
            <consortium name="RefSeq"/>
        </authorList>
    </citation>
    <scope>IDENTIFICATION</scope>
    <source>
        <tissue evidence="10">Whole organism</tissue>
    </source>
</reference>
<evidence type="ECO:0000256" key="8">
    <source>
        <dbReference type="SAM" id="Phobius"/>
    </source>
</evidence>
<keyword evidence="2" id="KW-1003">Cell membrane</keyword>
<organism evidence="9 10">
    <name type="scientific">Frankliniella occidentalis</name>
    <name type="common">Western flower thrips</name>
    <name type="synonym">Euthrips occidentalis</name>
    <dbReference type="NCBI Taxonomy" id="133901"/>
    <lineage>
        <taxon>Eukaryota</taxon>
        <taxon>Metazoa</taxon>
        <taxon>Ecdysozoa</taxon>
        <taxon>Arthropoda</taxon>
        <taxon>Hexapoda</taxon>
        <taxon>Insecta</taxon>
        <taxon>Pterygota</taxon>
        <taxon>Neoptera</taxon>
        <taxon>Paraneoptera</taxon>
        <taxon>Thysanoptera</taxon>
        <taxon>Terebrantia</taxon>
        <taxon>Thripoidea</taxon>
        <taxon>Thripidae</taxon>
        <taxon>Frankliniella</taxon>
    </lineage>
</organism>
<keyword evidence="6" id="KW-0675">Receptor</keyword>
<dbReference type="GO" id="GO:0005886">
    <property type="term" value="C:plasma membrane"/>
    <property type="evidence" value="ECO:0007669"/>
    <property type="project" value="UniProtKB-SubCell"/>
</dbReference>
<evidence type="ECO:0000313" key="9">
    <source>
        <dbReference type="Proteomes" id="UP000504606"/>
    </source>
</evidence>
<dbReference type="SUPFAM" id="SSF53850">
    <property type="entry name" value="Periplasmic binding protein-like II"/>
    <property type="match status" value="1"/>
</dbReference>
<sequence>MQRPLLELLREWRLEVGVDARVASRRHRIAVSLRGTPFTASVSVLVGLLALLDVLGASGGGLQMNALRVLLALCSCLPAQVFFMRRMPQARRVLDHMIGAATVLETVATPADQAEMSRTASRGRLVARACAAYVLLGTVTILCVLLPDDGGSSVVERLDGPLRHAVLACVKLAVAAACTSCLVAYYTCYALLFVLYSGVASLLGAVEGCAQQAAGTRTLRRIVWAHGQAVMGASQVDAMFRDLHPFYLFAILTLPLLDTAQFVSKRKADLMTPATIPAILGVFLPICLGGQRVRGSTFGPSGDGHLQTAVLYFQTRQAWEVISFQCSEPDMASFIREASAGSVAVQFRPVHTAALLRFQEIHFNRIGVFIDVACPGVLQDLSTHPPTFFNSSFVVFLWDPRRKPAEATDLFYVVGSFNLSVDSQLAIAAPYLPVALDVYKVYYDMPLVVEPLRLFPSKRKDFTGLTVRAVGEAIRGTQLGWNQFPLYLEGFIRDEDPADIFKQGPRLFDLMRELYNFTFAMRTVDSGGGQAMSNGSCSGIPGLLQSGEFDFGLQIWMDESRLKCVQFISYNLVTFDTALVYRMPTRSSSAINSMVTPFSSGSWAGVFVMFGMMSLLLLIADEFHLEEAFGNLGPWSAALIFGTAGISWGSVHYGINSTHLISVELGTVVGGLTYTVVFTYYQSSVVFGLLAKDSRPPLTPQEVLEEGYRVVSDDFAYFKDLFETSENPDVQDIRRRHLSSETSSGFVSLGTGAHMLKNDKVALVGDSTAVAKQLNPIMTSQQLCSVRYSRIEADRSLLYSAARKHWPLADHIKCGLLMALERGLSRRIVRPFRMPCSTDDSTATQTTISALTVTAATTAYLVLATGYVVCGTLCALETVGPAMERTVDRFLETRRLSVLFARRRTRRWSRLSEGPPPPAYGRRRTRNWSRVSVVTAAPSPSAPPRTRTASAEALAAVQFFH</sequence>
<dbReference type="Gene3D" id="3.40.190.10">
    <property type="entry name" value="Periplasmic binding protein-like II"/>
    <property type="match status" value="1"/>
</dbReference>
<evidence type="ECO:0000256" key="1">
    <source>
        <dbReference type="ARBA" id="ARBA00004651"/>
    </source>
</evidence>
<feature type="transmembrane region" description="Helical" evidence="8">
    <location>
        <begin position="125"/>
        <end position="147"/>
    </location>
</feature>
<evidence type="ECO:0000256" key="4">
    <source>
        <dbReference type="ARBA" id="ARBA00022989"/>
    </source>
</evidence>
<dbReference type="RefSeq" id="XP_052131318.1">
    <property type="nucleotide sequence ID" value="XM_052275358.1"/>
</dbReference>
<dbReference type="Proteomes" id="UP000504606">
    <property type="component" value="Unplaced"/>
</dbReference>
<keyword evidence="3 8" id="KW-0812">Transmembrane</keyword>
<accession>A0A9C6X8Z1</accession>
<feature type="transmembrane region" description="Helical" evidence="8">
    <location>
        <begin position="172"/>
        <end position="196"/>
    </location>
</feature>
<dbReference type="PANTHER" id="PTHR42643:SF30">
    <property type="entry name" value="IONOTROPIC RECEPTOR 40A-RELATED"/>
    <property type="match status" value="1"/>
</dbReference>
<protein>
    <submittedName>
        <fullName evidence="10">Uncharacterized protein LOC113203439 isoform X1</fullName>
    </submittedName>
</protein>
<feature type="transmembrane region" description="Helical" evidence="8">
    <location>
        <begin position="246"/>
        <end position="264"/>
    </location>
</feature>
<evidence type="ECO:0000256" key="2">
    <source>
        <dbReference type="ARBA" id="ARBA00022475"/>
    </source>
</evidence>